<comment type="caution">
    <text evidence="2">The sequence shown here is derived from an EMBL/GenBank/DDBJ whole genome shotgun (WGS) entry which is preliminary data.</text>
</comment>
<dbReference type="InterPro" id="IPR003781">
    <property type="entry name" value="CoA-bd"/>
</dbReference>
<organism evidence="2 3">
    <name type="scientific">Chelatococcus composti</name>
    <dbReference type="NCBI Taxonomy" id="1743235"/>
    <lineage>
        <taxon>Bacteria</taxon>
        <taxon>Pseudomonadati</taxon>
        <taxon>Pseudomonadota</taxon>
        <taxon>Alphaproteobacteria</taxon>
        <taxon>Hyphomicrobiales</taxon>
        <taxon>Chelatococcaceae</taxon>
        <taxon>Chelatococcus</taxon>
    </lineage>
</organism>
<dbReference type="PANTHER" id="PTHR33303:SF2">
    <property type="entry name" value="COA-BINDING DOMAIN-CONTAINING PROTEIN"/>
    <property type="match status" value="1"/>
</dbReference>
<dbReference type="RefSeq" id="WP_183335636.1">
    <property type="nucleotide sequence ID" value="NZ_BMHX01000007.1"/>
</dbReference>
<feature type="domain" description="CoA-binding" evidence="1">
    <location>
        <begin position="31"/>
        <end position="127"/>
    </location>
</feature>
<dbReference type="EMBL" id="JACHEH010000007">
    <property type="protein sequence ID" value="MBB6169315.1"/>
    <property type="molecule type" value="Genomic_DNA"/>
</dbReference>
<reference evidence="2 3" key="1">
    <citation type="submission" date="2020-08" db="EMBL/GenBank/DDBJ databases">
        <title>Genomic Encyclopedia of Type Strains, Phase IV (KMG-IV): sequencing the most valuable type-strain genomes for metagenomic binning, comparative biology and taxonomic classification.</title>
        <authorList>
            <person name="Goeker M."/>
        </authorList>
    </citation>
    <scope>NUCLEOTIDE SEQUENCE [LARGE SCALE GENOMIC DNA]</scope>
    <source>
        <strain evidence="2 3">DSM 101465</strain>
    </source>
</reference>
<dbReference type="SMART" id="SM00881">
    <property type="entry name" value="CoA_binding"/>
    <property type="match status" value="1"/>
</dbReference>
<dbReference type="PANTHER" id="PTHR33303">
    <property type="entry name" value="CYTOPLASMIC PROTEIN-RELATED"/>
    <property type="match status" value="1"/>
</dbReference>
<dbReference type="AlphaFoldDB" id="A0A841KAK3"/>
<dbReference type="Gene3D" id="3.40.50.720">
    <property type="entry name" value="NAD(P)-binding Rossmann-like Domain"/>
    <property type="match status" value="1"/>
</dbReference>
<protein>
    <recommendedName>
        <fullName evidence="1">CoA-binding domain-containing protein</fullName>
    </recommendedName>
</protein>
<evidence type="ECO:0000259" key="1">
    <source>
        <dbReference type="SMART" id="SM00881"/>
    </source>
</evidence>
<dbReference type="Pfam" id="PF13380">
    <property type="entry name" value="CoA_binding_2"/>
    <property type="match status" value="1"/>
</dbReference>
<evidence type="ECO:0000313" key="2">
    <source>
        <dbReference type="EMBL" id="MBB6169315.1"/>
    </source>
</evidence>
<dbReference type="InterPro" id="IPR036291">
    <property type="entry name" value="NAD(P)-bd_dom_sf"/>
</dbReference>
<name>A0A841KAK3_9HYPH</name>
<sequence>MIPNAPSSAQAAATGPVDHNNYPDAYIRDILKSVKTIALVGASANPARPSYIVMKYLLERGYDVIPVNPGLAGQTLLGKTVYGRLADIPHPVDMVEIFRNSEAAGPVTDEALALSPLPRVIWMQLSVRNDEAAARAEARGVKVVMNRCPKIEYGRLSGEIGWQGINSRIISARKPAMADRGFQKRTIFKPGES</sequence>
<gene>
    <name evidence="2" type="ORF">HNQ73_002957</name>
</gene>
<evidence type="ECO:0000313" key="3">
    <source>
        <dbReference type="Proteomes" id="UP000588017"/>
    </source>
</evidence>
<proteinExistence type="predicted"/>
<dbReference type="SUPFAM" id="SSF51735">
    <property type="entry name" value="NAD(P)-binding Rossmann-fold domains"/>
    <property type="match status" value="1"/>
</dbReference>
<dbReference type="Proteomes" id="UP000588017">
    <property type="component" value="Unassembled WGS sequence"/>
</dbReference>
<keyword evidence="3" id="KW-1185">Reference proteome</keyword>
<accession>A0A841KAK3</accession>